<comment type="caution">
    <text evidence="2">The sequence shown here is derived from an EMBL/GenBank/DDBJ whole genome shotgun (WGS) entry which is preliminary data.</text>
</comment>
<protein>
    <submittedName>
        <fullName evidence="2">Uncharacterized protein</fullName>
    </submittedName>
</protein>
<dbReference type="OrthoDB" id="408631at2759"/>
<feature type="compositionally biased region" description="Polar residues" evidence="1">
    <location>
        <begin position="434"/>
        <end position="444"/>
    </location>
</feature>
<feature type="non-terminal residue" evidence="2">
    <location>
        <position position="525"/>
    </location>
</feature>
<gene>
    <name evidence="2" type="ORF">KCV03_g7887</name>
</gene>
<evidence type="ECO:0000313" key="3">
    <source>
        <dbReference type="Proteomes" id="UP000767238"/>
    </source>
</evidence>
<reference evidence="2" key="1">
    <citation type="journal article" date="2021" name="J Fungi (Basel)">
        <title>Virulence traits and population genomics of the black yeast Aureobasidium melanogenum.</title>
        <authorList>
            <person name="Cernosa A."/>
            <person name="Sun X."/>
            <person name="Gostincar C."/>
            <person name="Fang C."/>
            <person name="Gunde-Cimerman N."/>
            <person name="Song Z."/>
        </authorList>
    </citation>
    <scope>NUCLEOTIDE SEQUENCE</scope>
    <source>
        <strain evidence="2">EXF-8016</strain>
    </source>
</reference>
<proteinExistence type="predicted"/>
<dbReference type="EMBL" id="JAHFYH010000069">
    <property type="protein sequence ID" value="KAH0215798.1"/>
    <property type="molecule type" value="Genomic_DNA"/>
</dbReference>
<feature type="region of interest" description="Disordered" evidence="1">
    <location>
        <begin position="429"/>
        <end position="448"/>
    </location>
</feature>
<evidence type="ECO:0000313" key="2">
    <source>
        <dbReference type="EMBL" id="KAH0215798.1"/>
    </source>
</evidence>
<reference evidence="2" key="2">
    <citation type="submission" date="2021-08" db="EMBL/GenBank/DDBJ databases">
        <authorList>
            <person name="Gostincar C."/>
            <person name="Sun X."/>
            <person name="Song Z."/>
            <person name="Gunde-Cimerman N."/>
        </authorList>
    </citation>
    <scope>NUCLEOTIDE SEQUENCE</scope>
    <source>
        <strain evidence="2">EXF-8016</strain>
    </source>
</reference>
<name>A0A9P8K350_AURME</name>
<sequence length="525" mass="58192">MSPSLLPYLGAEMLSTYRGVNFEAYLRNEFTNKFVGRLAIEDAPESGITHLYLSDNQFTVEGLSGLVRSGRLHVLDAGSLLPAMASRDGSFSMSFPSLAKLVPVLAESASHSLTYLRIDHSLVTEEPPIVQESVKESTPQRCELADTSNYPCGVAELDRDTEVYEMLGDTSFPTEVSGDAVSIVVTPTGFEKPAASIHQARRRSQDLSIPVQTEEMNESGLHITTLEQENDRSIPVLDEASTPSPSLPSHNLGRSYSSIVKERKDRLQAHLSQAKGFHPGILPHLTTLVLTEVPPSSPTQDTSKRLVSFIHACAEETALAKLQAQLDWTLPPGRRTIHSHQKELLRKSFALEQIVLEVAPCSLDQKKSEAASAWRHRGTKSVTQDQDSEALWAASQTDFSFFGEGETNSLDTYLEPTKPLTIMSGMEVSVGHPPSSSHRIQGNLVNDDPKPEIDVIAELSKFRKATKSEYQKRQAEGEEEPTVEGFWDGNIKVVRKSKDVDPRFEDDEVWADYYGNRFSNGYLYR</sequence>
<organism evidence="2 3">
    <name type="scientific">Aureobasidium melanogenum</name>
    <name type="common">Aureobasidium pullulans var. melanogenum</name>
    <dbReference type="NCBI Taxonomy" id="46634"/>
    <lineage>
        <taxon>Eukaryota</taxon>
        <taxon>Fungi</taxon>
        <taxon>Dikarya</taxon>
        <taxon>Ascomycota</taxon>
        <taxon>Pezizomycotina</taxon>
        <taxon>Dothideomycetes</taxon>
        <taxon>Dothideomycetidae</taxon>
        <taxon>Dothideales</taxon>
        <taxon>Saccotheciaceae</taxon>
        <taxon>Aureobasidium</taxon>
    </lineage>
</organism>
<evidence type="ECO:0000256" key="1">
    <source>
        <dbReference type="SAM" id="MobiDB-lite"/>
    </source>
</evidence>
<dbReference type="Proteomes" id="UP000767238">
    <property type="component" value="Unassembled WGS sequence"/>
</dbReference>
<accession>A0A9P8K350</accession>
<dbReference type="AlphaFoldDB" id="A0A9P8K350"/>